<reference evidence="2" key="1">
    <citation type="journal article" date="2019" name="Int. J. Syst. Evol. Microbiol.">
        <title>The Global Catalogue of Microorganisms (GCM) 10K type strain sequencing project: providing services to taxonomists for standard genome sequencing and annotation.</title>
        <authorList>
            <consortium name="The Broad Institute Genomics Platform"/>
            <consortium name="The Broad Institute Genome Sequencing Center for Infectious Disease"/>
            <person name="Wu L."/>
            <person name="Ma J."/>
        </authorList>
    </citation>
    <scope>NUCLEOTIDE SEQUENCE [LARGE SCALE GENOMIC DNA]</scope>
    <source>
        <strain evidence="2">CGMCC 4.7178</strain>
    </source>
</reference>
<keyword evidence="2" id="KW-1185">Reference proteome</keyword>
<comment type="caution">
    <text evidence="1">The sequence shown here is derived from an EMBL/GenBank/DDBJ whole genome shotgun (WGS) entry which is preliminary data.</text>
</comment>
<evidence type="ECO:0008006" key="3">
    <source>
        <dbReference type="Google" id="ProtNLM"/>
    </source>
</evidence>
<evidence type="ECO:0000313" key="2">
    <source>
        <dbReference type="Proteomes" id="UP000631535"/>
    </source>
</evidence>
<sequence length="221" mass="23457">MPLPAGSCPVHLWSLSEDVVVEAGENDDEIVLTGRWGRECVEGGCAVVREVLHRMVLGPVLLVNAGVRSSGSDSDPNAYLFLMLMLSRLSHLVVRTLGLDDLKGPLLSVQPASRRASFTPERLPKLGEVRLPPGVSFTLEPAGVALELVDSPHRVVLHRPEAVWVVGMLAWPITPDEISSALPLPSKVTEGILDYLAGAGMATVVRARTAGGDRFCGGDGG</sequence>
<name>A0ABQ2MFH4_9ACTN</name>
<accession>A0ABQ2MFH4</accession>
<protein>
    <recommendedName>
        <fullName evidence="3">NADH oxidase</fullName>
    </recommendedName>
</protein>
<proteinExistence type="predicted"/>
<dbReference type="EMBL" id="BMMP01000010">
    <property type="protein sequence ID" value="GGO51263.1"/>
    <property type="molecule type" value="Genomic_DNA"/>
</dbReference>
<gene>
    <name evidence="1" type="ORF">GCM10012287_32880</name>
</gene>
<dbReference type="Proteomes" id="UP000631535">
    <property type="component" value="Unassembled WGS sequence"/>
</dbReference>
<evidence type="ECO:0000313" key="1">
    <source>
        <dbReference type="EMBL" id="GGO51263.1"/>
    </source>
</evidence>
<organism evidence="1 2">
    <name type="scientific">Streptomyces daqingensis</name>
    <dbReference type="NCBI Taxonomy" id="1472640"/>
    <lineage>
        <taxon>Bacteria</taxon>
        <taxon>Bacillati</taxon>
        <taxon>Actinomycetota</taxon>
        <taxon>Actinomycetes</taxon>
        <taxon>Kitasatosporales</taxon>
        <taxon>Streptomycetaceae</taxon>
        <taxon>Streptomyces</taxon>
    </lineage>
</organism>